<evidence type="ECO:0000256" key="3">
    <source>
        <dbReference type="ARBA" id="ARBA00012614"/>
    </source>
</evidence>
<evidence type="ECO:0000256" key="5">
    <source>
        <dbReference type="ARBA" id="ARBA00022676"/>
    </source>
</evidence>
<feature type="domain" description="Glycosyl transferase family 28 C-terminal" evidence="8">
    <location>
        <begin position="12"/>
        <end position="144"/>
    </location>
</feature>
<evidence type="ECO:0000256" key="6">
    <source>
        <dbReference type="ARBA" id="ARBA00022679"/>
    </source>
</evidence>
<comment type="similarity">
    <text evidence="2">Belongs to the glycosyltransferase 28 family.</text>
</comment>
<keyword evidence="10" id="KW-1185">Reference proteome</keyword>
<evidence type="ECO:0000259" key="8">
    <source>
        <dbReference type="Pfam" id="PF04101"/>
    </source>
</evidence>
<evidence type="ECO:0000313" key="10">
    <source>
        <dbReference type="Proteomes" id="UP000265618"/>
    </source>
</evidence>
<evidence type="ECO:0000256" key="7">
    <source>
        <dbReference type="ARBA" id="ARBA00022824"/>
    </source>
</evidence>
<sequence length="180" mass="19619">MSPSPCATPHMHIFVSVGTTRFDAMLEVLQDPQILANLKELGYDTMTIQHGKGDPMEVPEGCPLSIQQISMTSQFEREVSAADLVISHAGAGTILEVRDHSKKHIVVCNPSLMNNHQLELVDALNKEHTAIGVASPEELRELMSGLGNLALRIQLMSRVRGEGSKVRSFGTILMHEAGLI</sequence>
<evidence type="ECO:0000256" key="4">
    <source>
        <dbReference type="ARBA" id="ARBA00017468"/>
    </source>
</evidence>
<accession>A0A9K3GIL1</accession>
<dbReference type="AlphaFoldDB" id="A0A9K3GIL1"/>
<dbReference type="OrthoDB" id="20273at2759"/>
<dbReference type="EC" id="2.4.1.141" evidence="3"/>
<organism evidence="9 10">
    <name type="scientific">Kipferlia bialata</name>
    <dbReference type="NCBI Taxonomy" id="797122"/>
    <lineage>
        <taxon>Eukaryota</taxon>
        <taxon>Metamonada</taxon>
        <taxon>Carpediemonas-like organisms</taxon>
        <taxon>Kipferlia</taxon>
    </lineage>
</organism>
<dbReference type="GO" id="GO:0006488">
    <property type="term" value="P:dolichol-linked oligosaccharide biosynthetic process"/>
    <property type="evidence" value="ECO:0007669"/>
    <property type="project" value="InterPro"/>
</dbReference>
<keyword evidence="6" id="KW-0808">Transferase</keyword>
<name>A0A9K3GIL1_9EUKA</name>
<evidence type="ECO:0000256" key="1">
    <source>
        <dbReference type="ARBA" id="ARBA00004240"/>
    </source>
</evidence>
<gene>
    <name evidence="9" type="ORF">KIPB_004872</name>
</gene>
<keyword evidence="5" id="KW-0328">Glycosyltransferase</keyword>
<protein>
    <recommendedName>
        <fullName evidence="4">UDP-N-acetylglucosamine transferase subunit ALG13</fullName>
        <ecNumber evidence="3">2.4.1.141</ecNumber>
    </recommendedName>
</protein>
<evidence type="ECO:0000313" key="9">
    <source>
        <dbReference type="EMBL" id="GIQ83531.1"/>
    </source>
</evidence>
<comment type="subcellular location">
    <subcellularLocation>
        <location evidence="1">Endoplasmic reticulum</location>
    </subcellularLocation>
</comment>
<keyword evidence="7" id="KW-0256">Endoplasmic reticulum</keyword>
<dbReference type="InterPro" id="IPR007235">
    <property type="entry name" value="Glyco_trans_28_C"/>
</dbReference>
<dbReference type="GO" id="GO:0005783">
    <property type="term" value="C:endoplasmic reticulum"/>
    <property type="evidence" value="ECO:0007669"/>
    <property type="project" value="UniProtKB-SubCell"/>
</dbReference>
<comment type="caution">
    <text evidence="9">The sequence shown here is derived from an EMBL/GenBank/DDBJ whole genome shotgun (WGS) entry which is preliminary data.</text>
</comment>
<dbReference type="Pfam" id="PF04101">
    <property type="entry name" value="Glyco_tran_28_C"/>
    <property type="match status" value="1"/>
</dbReference>
<proteinExistence type="inferred from homology"/>
<dbReference type="PANTHER" id="PTHR12867:SF6">
    <property type="entry name" value="N-ACETYLGLUCOSAMINYLDIPHOSPHODOLICHOL N-ACETYLGLUCOSAMINYLTRANSFERASE"/>
    <property type="match status" value="1"/>
</dbReference>
<dbReference type="Gene3D" id="3.40.50.2000">
    <property type="entry name" value="Glycogen Phosphorylase B"/>
    <property type="match status" value="1"/>
</dbReference>
<dbReference type="GO" id="GO:0004577">
    <property type="term" value="F:N-acetylglucosaminyldiphosphodolichol N-acetylglucosaminyltransferase activity"/>
    <property type="evidence" value="ECO:0007669"/>
    <property type="project" value="UniProtKB-EC"/>
</dbReference>
<dbReference type="SUPFAM" id="SSF53756">
    <property type="entry name" value="UDP-Glycosyltransferase/glycogen phosphorylase"/>
    <property type="match status" value="1"/>
</dbReference>
<dbReference type="InterPro" id="IPR039042">
    <property type="entry name" value="Alg13-like"/>
</dbReference>
<evidence type="ECO:0000256" key="2">
    <source>
        <dbReference type="ARBA" id="ARBA00006962"/>
    </source>
</evidence>
<dbReference type="EMBL" id="BDIP01001085">
    <property type="protein sequence ID" value="GIQ83531.1"/>
    <property type="molecule type" value="Genomic_DNA"/>
</dbReference>
<dbReference type="Proteomes" id="UP000265618">
    <property type="component" value="Unassembled WGS sequence"/>
</dbReference>
<dbReference type="PANTHER" id="PTHR12867">
    <property type="entry name" value="GLYCOSYL TRANSFERASE-RELATED"/>
    <property type="match status" value="1"/>
</dbReference>
<reference evidence="9 10" key="1">
    <citation type="journal article" date="2018" name="PLoS ONE">
        <title>The draft genome of Kipferlia bialata reveals reductive genome evolution in fornicate parasites.</title>
        <authorList>
            <person name="Tanifuji G."/>
            <person name="Takabayashi S."/>
            <person name="Kume K."/>
            <person name="Takagi M."/>
            <person name="Nakayama T."/>
            <person name="Kamikawa R."/>
            <person name="Inagaki Y."/>
            <person name="Hashimoto T."/>
        </authorList>
    </citation>
    <scope>NUCLEOTIDE SEQUENCE [LARGE SCALE GENOMIC DNA]</scope>
    <source>
        <strain evidence="9">NY0173</strain>
    </source>
</reference>